<evidence type="ECO:0008006" key="5">
    <source>
        <dbReference type="Google" id="ProtNLM"/>
    </source>
</evidence>
<accession>A0ABQ8ETA6</accession>
<feature type="transmembrane region" description="Helical" evidence="2">
    <location>
        <begin position="7"/>
        <end position="27"/>
    </location>
</feature>
<keyword evidence="2" id="KW-0472">Membrane</keyword>
<evidence type="ECO:0000313" key="4">
    <source>
        <dbReference type="Proteomes" id="UP001648503"/>
    </source>
</evidence>
<dbReference type="EMBL" id="JAFCIX010000575">
    <property type="protein sequence ID" value="KAH6586221.1"/>
    <property type="molecule type" value="Genomic_DNA"/>
</dbReference>
<evidence type="ECO:0000313" key="3">
    <source>
        <dbReference type="EMBL" id="KAH6586221.1"/>
    </source>
</evidence>
<reference evidence="3 4" key="1">
    <citation type="submission" date="2021-02" db="EMBL/GenBank/DDBJ databases">
        <title>Variation within the Batrachochytrium salamandrivorans European outbreak.</title>
        <authorList>
            <person name="Kelly M."/>
            <person name="Pasmans F."/>
            <person name="Shea T.P."/>
            <person name="Munoz J.F."/>
            <person name="Carranza S."/>
            <person name="Cuomo C.A."/>
            <person name="Martel A."/>
        </authorList>
    </citation>
    <scope>NUCLEOTIDE SEQUENCE [LARGE SCALE GENOMIC DNA]</scope>
    <source>
        <strain evidence="3 4">AMFP18/2</strain>
    </source>
</reference>
<organism evidence="3 4">
    <name type="scientific">Batrachochytrium salamandrivorans</name>
    <dbReference type="NCBI Taxonomy" id="1357716"/>
    <lineage>
        <taxon>Eukaryota</taxon>
        <taxon>Fungi</taxon>
        <taxon>Fungi incertae sedis</taxon>
        <taxon>Chytridiomycota</taxon>
        <taxon>Chytridiomycota incertae sedis</taxon>
        <taxon>Chytridiomycetes</taxon>
        <taxon>Rhizophydiales</taxon>
        <taxon>Rhizophydiales incertae sedis</taxon>
        <taxon>Batrachochytrium</taxon>
    </lineage>
</organism>
<feature type="compositionally biased region" description="Polar residues" evidence="1">
    <location>
        <begin position="49"/>
        <end position="58"/>
    </location>
</feature>
<proteinExistence type="predicted"/>
<comment type="caution">
    <text evidence="3">The sequence shown here is derived from an EMBL/GenBank/DDBJ whole genome shotgun (WGS) entry which is preliminary data.</text>
</comment>
<dbReference type="SUPFAM" id="SSF63829">
    <property type="entry name" value="Calcium-dependent phosphotriesterase"/>
    <property type="match status" value="1"/>
</dbReference>
<feature type="region of interest" description="Disordered" evidence="1">
    <location>
        <begin position="580"/>
        <end position="628"/>
    </location>
</feature>
<evidence type="ECO:0000256" key="2">
    <source>
        <dbReference type="SAM" id="Phobius"/>
    </source>
</evidence>
<keyword evidence="2" id="KW-1133">Transmembrane helix</keyword>
<feature type="compositionally biased region" description="Low complexity" evidence="1">
    <location>
        <begin position="59"/>
        <end position="78"/>
    </location>
</feature>
<evidence type="ECO:0000256" key="1">
    <source>
        <dbReference type="SAM" id="MobiDB-lite"/>
    </source>
</evidence>
<dbReference type="Proteomes" id="UP001648503">
    <property type="component" value="Unassembled WGS sequence"/>
</dbReference>
<keyword evidence="4" id="KW-1185">Reference proteome</keyword>
<name>A0ABQ8ETA6_9FUNG</name>
<protein>
    <recommendedName>
        <fullName evidence="5">WD40 repeat domain-containing protein</fullName>
    </recommendedName>
</protein>
<sequence>MQHPHPRFIVIALVVAVTTGIFSPIYYTALAANPSVDVATSAIATDSVHPSLSLSSPMGSTDELSGTTTESSELSDPTDPSDPSDPTESSKLSEPTESAEPTKPTKPTELEELEKPADSPEDYLYDMGVSQSWYFPVKAPLNTVFIGVEGPDLVILGNHNSFAHLNKTSSGFQMNTTLNDLESFRHFAYDYSTLITLSGELGEFVGVWDSRTGASYSRTEVTDLDDLADPQESYDVAFVRYEDTGPVFFATLHGGRHVAYFDSLGKLVWTFKPEDSAVRFHRLVTGNDGLILIGTRVDTTIVLVHLSFATGDKILEHTIVAPSPLIKPSSRDNFVVFGDPESRWISWHGQNGRVRLYSLSDDVQMDIPEYIYDYTKDRTIVALVELGYHSLYMGDFVVQFSSGVDVTILIFHDVDLPYVDAVFLPETSSQSIILKQTYYENNYVLSRIHVDVYNQMLLEFNDIETGSSVENKVLFPAFDGIIIKGYMFYSYDDHDKISWNVVGLDENGMFVSYDNTKVFKTTYLSEEEIAAAEEKKKSEKLPQSELMNKLDQLERDYAGVNPMPIELILDTLKSMDDVDSGSAYPVPAADEIESSVSFDGGDDIPDPDQPSDTYLPDPLLLDNIHDEL</sequence>
<feature type="compositionally biased region" description="Basic and acidic residues" evidence="1">
    <location>
        <begin position="106"/>
        <end position="118"/>
    </location>
</feature>
<feature type="region of interest" description="Disordered" evidence="1">
    <location>
        <begin position="49"/>
        <end position="122"/>
    </location>
</feature>
<gene>
    <name evidence="3" type="ORF">BASA50_000686</name>
</gene>
<keyword evidence="2" id="KW-0812">Transmembrane</keyword>